<dbReference type="PROSITE" id="PS51257">
    <property type="entry name" value="PROKAR_LIPOPROTEIN"/>
    <property type="match status" value="1"/>
</dbReference>
<protein>
    <submittedName>
        <fullName evidence="2">SusD-like starch-binding protein associating with outer membrane</fullName>
    </submittedName>
</protein>
<dbReference type="AlphaFoldDB" id="A0A315ZB83"/>
<dbReference type="Pfam" id="PF12771">
    <property type="entry name" value="SusD-like_2"/>
    <property type="match status" value="1"/>
</dbReference>
<dbReference type="RefSeq" id="WP_109616958.1">
    <property type="nucleotide sequence ID" value="NZ_QGDO01000002.1"/>
</dbReference>
<feature type="signal peptide" evidence="1">
    <location>
        <begin position="1"/>
        <end position="27"/>
    </location>
</feature>
<keyword evidence="3" id="KW-1185">Reference proteome</keyword>
<comment type="caution">
    <text evidence="2">The sequence shown here is derived from an EMBL/GenBank/DDBJ whole genome shotgun (WGS) entry which is preliminary data.</text>
</comment>
<organism evidence="2 3">
    <name type="scientific">Sediminitomix flava</name>
    <dbReference type="NCBI Taxonomy" id="379075"/>
    <lineage>
        <taxon>Bacteria</taxon>
        <taxon>Pseudomonadati</taxon>
        <taxon>Bacteroidota</taxon>
        <taxon>Cytophagia</taxon>
        <taxon>Cytophagales</taxon>
        <taxon>Flammeovirgaceae</taxon>
        <taxon>Sediminitomix</taxon>
    </lineage>
</organism>
<feature type="chain" id="PRO_5016252328" evidence="1">
    <location>
        <begin position="28"/>
        <end position="495"/>
    </location>
</feature>
<dbReference type="InterPro" id="IPR041662">
    <property type="entry name" value="SusD-like_2"/>
</dbReference>
<name>A0A315ZB83_SEDFL</name>
<dbReference type="Proteomes" id="UP000245535">
    <property type="component" value="Unassembled WGS sequence"/>
</dbReference>
<dbReference type="OrthoDB" id="973072at2"/>
<accession>A0A315ZB83</accession>
<sequence length="495" mass="54058">MTMKFFNKTIKVTAFAVAALFSSCDHFEEMNVNPNLPSQAATSGLLSNAQIAITGRFVGSMGHLGSQYTQQVSQVEYPAPSNYDDSGQSSFASVYSGALIDLKEIIKLCNDPDKAEKVVVYGNLENQKAVAEILSVWAFQNVTDVWGDVPYSEALKGDEGLFLSKYDTQEEIYDDLIARLTAASAAIKVDGTPKLEGDLFFGSEESDVQMMMWKKFANSLRLRMAMRLSEVNSSKADALINDADFDEILSSSDEVVALYHLSTEAEANPIYYTNVIAAGGDNIAISNIMVDHLTSLNDPRLASYATPSDAASEYIGVPYGMANDVALSISQDDFSLIGGKFADQDAPSIVMTASEVLFIKAEAIARGYISGGATEAEKAYNDAITTSMEFNGVATDDITTYLAQTSVAYDNANWRAMIGEQKWLALYMQGVEAWSEWRRLDYPTLTPSANGIINQIPRRRAYASDEYSTNTANVEAAATRITGGDFYTSTVWWDK</sequence>
<reference evidence="2 3" key="1">
    <citation type="submission" date="2018-03" db="EMBL/GenBank/DDBJ databases">
        <title>Genomic Encyclopedia of Archaeal and Bacterial Type Strains, Phase II (KMG-II): from individual species to whole genera.</title>
        <authorList>
            <person name="Goeker M."/>
        </authorList>
    </citation>
    <scope>NUCLEOTIDE SEQUENCE [LARGE SCALE GENOMIC DNA]</scope>
    <source>
        <strain evidence="2 3">DSM 28229</strain>
    </source>
</reference>
<dbReference type="EMBL" id="QGDO01000002">
    <property type="protein sequence ID" value="PWJ42835.1"/>
    <property type="molecule type" value="Genomic_DNA"/>
</dbReference>
<keyword evidence="1" id="KW-0732">Signal</keyword>
<dbReference type="Gene3D" id="1.25.40.390">
    <property type="match status" value="1"/>
</dbReference>
<dbReference type="SUPFAM" id="SSF48452">
    <property type="entry name" value="TPR-like"/>
    <property type="match status" value="1"/>
</dbReference>
<dbReference type="InterPro" id="IPR011990">
    <property type="entry name" value="TPR-like_helical_dom_sf"/>
</dbReference>
<proteinExistence type="predicted"/>
<evidence type="ECO:0000256" key="1">
    <source>
        <dbReference type="SAM" id="SignalP"/>
    </source>
</evidence>
<gene>
    <name evidence="2" type="ORF">BC781_102381</name>
</gene>
<evidence type="ECO:0000313" key="2">
    <source>
        <dbReference type="EMBL" id="PWJ42835.1"/>
    </source>
</evidence>
<evidence type="ECO:0000313" key="3">
    <source>
        <dbReference type="Proteomes" id="UP000245535"/>
    </source>
</evidence>